<dbReference type="InterPro" id="IPR036770">
    <property type="entry name" value="Ankyrin_rpt-contain_sf"/>
</dbReference>
<protein>
    <recommendedName>
        <fullName evidence="3">Ankyrin repeat protein</fullName>
    </recommendedName>
</protein>
<evidence type="ECO:0000313" key="2">
    <source>
        <dbReference type="Proteomes" id="UP000002296"/>
    </source>
</evidence>
<dbReference type="InParanoid" id="Q4CKT9"/>
<dbReference type="RefSeq" id="XP_802337.1">
    <property type="nucleotide sequence ID" value="XM_797244.1"/>
</dbReference>
<name>Q4CKT9_TRYCC</name>
<dbReference type="AlphaFoldDB" id="Q4CKT9"/>
<dbReference type="SMR" id="Q4CKT9"/>
<dbReference type="KEGG" id="tcr:452283.4"/>
<proteinExistence type="predicted"/>
<comment type="caution">
    <text evidence="1">The sequence shown here is derived from an EMBL/GenBank/DDBJ whole genome shotgun (WGS) entry which is preliminary data.</text>
</comment>
<dbReference type="Proteomes" id="UP000002296">
    <property type="component" value="Unassembled WGS sequence"/>
</dbReference>
<organism evidence="1 2">
    <name type="scientific">Trypanosoma cruzi (strain CL Brener)</name>
    <dbReference type="NCBI Taxonomy" id="353153"/>
    <lineage>
        <taxon>Eukaryota</taxon>
        <taxon>Discoba</taxon>
        <taxon>Euglenozoa</taxon>
        <taxon>Kinetoplastea</taxon>
        <taxon>Metakinetoplastina</taxon>
        <taxon>Trypanosomatida</taxon>
        <taxon>Trypanosomatidae</taxon>
        <taxon>Trypanosoma</taxon>
        <taxon>Schizotrypanum</taxon>
    </lineage>
</organism>
<sequence length="78" mass="8729">QKVKAAKCLLECGADPNQPRQSDGRPPIFMALEDESLVEALVKHGADLFKTFQGWRLDAHPDTSPPIARMIKKLRQSM</sequence>
<keyword evidence="2" id="KW-1185">Reference proteome</keyword>
<dbReference type="Gene3D" id="1.25.40.20">
    <property type="entry name" value="Ankyrin repeat-containing domain"/>
    <property type="match status" value="1"/>
</dbReference>
<dbReference type="SUPFAM" id="SSF48403">
    <property type="entry name" value="Ankyrin repeat"/>
    <property type="match status" value="1"/>
</dbReference>
<reference evidence="1 2" key="1">
    <citation type="journal article" date="2005" name="Science">
        <title>The genome sequence of Trypanosoma cruzi, etiologic agent of Chagas disease.</title>
        <authorList>
            <person name="El-Sayed N.M."/>
            <person name="Myler P.J."/>
            <person name="Bartholomeu D.C."/>
            <person name="Nilsson D."/>
            <person name="Aggarwal G."/>
            <person name="Tran A.N."/>
            <person name="Ghedin E."/>
            <person name="Worthey E.A."/>
            <person name="Delcher A.L."/>
            <person name="Blandin G."/>
            <person name="Westenberger S.J."/>
            <person name="Caler E."/>
            <person name="Cerqueira G.C."/>
            <person name="Branche C."/>
            <person name="Haas B."/>
            <person name="Anupama A."/>
            <person name="Arner E."/>
            <person name="Aslund L."/>
            <person name="Attipoe P."/>
            <person name="Bontempi E."/>
            <person name="Bringaud F."/>
            <person name="Burton P."/>
            <person name="Cadag E."/>
            <person name="Campbell D.A."/>
            <person name="Carrington M."/>
            <person name="Crabtree J."/>
            <person name="Darban H."/>
            <person name="da Silveira J.F."/>
            <person name="de Jong P."/>
            <person name="Edwards K."/>
            <person name="Englund P.T."/>
            <person name="Fazelina G."/>
            <person name="Feldblyum T."/>
            <person name="Ferella M."/>
            <person name="Frasch A.C."/>
            <person name="Gull K."/>
            <person name="Horn D."/>
            <person name="Hou L."/>
            <person name="Huang Y."/>
            <person name="Kindlund E."/>
            <person name="Klingbeil M."/>
            <person name="Kluge S."/>
            <person name="Koo H."/>
            <person name="Lacerda D."/>
            <person name="Levin M.J."/>
            <person name="Lorenzi H."/>
            <person name="Louie T."/>
            <person name="Machado C.R."/>
            <person name="McCulloch R."/>
            <person name="McKenna A."/>
            <person name="Mizuno Y."/>
            <person name="Mottram J.C."/>
            <person name="Nelson S."/>
            <person name="Ochaya S."/>
            <person name="Osoegawa K."/>
            <person name="Pai G."/>
            <person name="Parsons M."/>
            <person name="Pentony M."/>
            <person name="Pettersson U."/>
            <person name="Pop M."/>
            <person name="Ramirez J.L."/>
            <person name="Rinta J."/>
            <person name="Robertson L."/>
            <person name="Salzberg S.L."/>
            <person name="Sanchez D.O."/>
            <person name="Seyler A."/>
            <person name="Sharma R."/>
            <person name="Shetty J."/>
            <person name="Simpson A.J."/>
            <person name="Sisk E."/>
            <person name="Tammi M.T."/>
            <person name="Tarleton R."/>
            <person name="Teixeira S."/>
            <person name="Van Aken S."/>
            <person name="Vogt C."/>
            <person name="Ward P.N."/>
            <person name="Wickstead B."/>
            <person name="Wortman J."/>
            <person name="White O."/>
            <person name="Fraser C.M."/>
            <person name="Stuart K.D."/>
            <person name="Andersson B."/>
        </authorList>
    </citation>
    <scope>NUCLEOTIDE SEQUENCE [LARGE SCALE GENOMIC DNA]</scope>
    <source>
        <strain evidence="1 2">CL Brener</strain>
    </source>
</reference>
<dbReference type="EMBL" id="AAHK01006206">
    <property type="protein sequence ID" value="EAN80891.1"/>
    <property type="molecule type" value="Genomic_DNA"/>
</dbReference>
<dbReference type="GeneID" id="3531552"/>
<accession>Q4CKT9</accession>
<dbReference type="PaxDb" id="353153-Q4CKT9"/>
<evidence type="ECO:0008006" key="3">
    <source>
        <dbReference type="Google" id="ProtNLM"/>
    </source>
</evidence>
<feature type="non-terminal residue" evidence="1">
    <location>
        <position position="1"/>
    </location>
</feature>
<evidence type="ECO:0000313" key="1">
    <source>
        <dbReference type="EMBL" id="EAN80891.1"/>
    </source>
</evidence>
<gene>
    <name evidence="1" type="ORF">Tc00.1047053452283.4</name>
</gene>